<organism evidence="1 2">
    <name type="scientific">Arthrobacter deserti</name>
    <dbReference type="NCBI Taxonomy" id="1742687"/>
    <lineage>
        <taxon>Bacteria</taxon>
        <taxon>Bacillati</taxon>
        <taxon>Actinomycetota</taxon>
        <taxon>Actinomycetes</taxon>
        <taxon>Micrococcales</taxon>
        <taxon>Micrococcaceae</taxon>
        <taxon>Arthrobacter</taxon>
    </lineage>
</organism>
<evidence type="ECO:0000313" key="2">
    <source>
        <dbReference type="Proteomes" id="UP000523795"/>
    </source>
</evidence>
<dbReference type="Proteomes" id="UP000523795">
    <property type="component" value="Unassembled WGS sequence"/>
</dbReference>
<keyword evidence="2" id="KW-1185">Reference proteome</keyword>
<feature type="non-terminal residue" evidence="1">
    <location>
        <position position="1"/>
    </location>
</feature>
<evidence type="ECO:0008006" key="3">
    <source>
        <dbReference type="Google" id="ProtNLM"/>
    </source>
</evidence>
<sequence>ARGRMLAAAVHGLLYDVVLTGQRQEATAAFEALLDGFLAAPDPAPS</sequence>
<comment type="caution">
    <text evidence="1">The sequence shown here is derived from an EMBL/GenBank/DDBJ whole genome shotgun (WGS) entry which is preliminary data.</text>
</comment>
<dbReference type="EMBL" id="JAAZSR010000145">
    <property type="protein sequence ID" value="NKX50928.1"/>
    <property type="molecule type" value="Genomic_DNA"/>
</dbReference>
<accession>A0ABX1JPG8</accession>
<protein>
    <recommendedName>
        <fullName evidence="3">TetR family transcriptional regulator</fullName>
    </recommendedName>
</protein>
<evidence type="ECO:0000313" key="1">
    <source>
        <dbReference type="EMBL" id="NKX50928.1"/>
    </source>
</evidence>
<reference evidence="1 2" key="1">
    <citation type="submission" date="2020-04" db="EMBL/GenBank/DDBJ databases">
        <authorList>
            <person name="Liu S."/>
        </authorList>
    </citation>
    <scope>NUCLEOTIDE SEQUENCE [LARGE SCALE GENOMIC DNA]</scope>
    <source>
        <strain evidence="1 2">CGMCC 1.15091</strain>
    </source>
</reference>
<proteinExistence type="predicted"/>
<name>A0ABX1JPG8_9MICC</name>
<gene>
    <name evidence="1" type="ORF">HER39_10190</name>
</gene>